<organism evidence="1 2">
    <name type="scientific">Streptomyces gibsoniae</name>
    <dbReference type="NCBI Taxonomy" id="3075529"/>
    <lineage>
        <taxon>Bacteria</taxon>
        <taxon>Bacillati</taxon>
        <taxon>Actinomycetota</taxon>
        <taxon>Actinomycetes</taxon>
        <taxon>Kitasatosporales</taxon>
        <taxon>Streptomycetaceae</taxon>
        <taxon>Streptomyces</taxon>
    </lineage>
</organism>
<accession>A0ABU2TS20</accession>
<evidence type="ECO:0000313" key="1">
    <source>
        <dbReference type="EMBL" id="MDT0463759.1"/>
    </source>
</evidence>
<reference evidence="2" key="1">
    <citation type="submission" date="2023-07" db="EMBL/GenBank/DDBJ databases">
        <title>30 novel species of actinomycetes from the DSMZ collection.</title>
        <authorList>
            <person name="Nouioui I."/>
        </authorList>
    </citation>
    <scope>NUCLEOTIDE SEQUENCE [LARGE SCALE GENOMIC DNA]</scope>
    <source>
        <strain evidence="2">DSM 41699</strain>
    </source>
</reference>
<name>A0ABU2TS20_9ACTN</name>
<dbReference type="RefSeq" id="WP_311694701.1">
    <property type="nucleotide sequence ID" value="NZ_JAVREY010000010.1"/>
</dbReference>
<protein>
    <recommendedName>
        <fullName evidence="3">Sulfate adenylyltransferase</fullName>
    </recommendedName>
</protein>
<keyword evidence="2" id="KW-1185">Reference proteome</keyword>
<evidence type="ECO:0008006" key="3">
    <source>
        <dbReference type="Google" id="ProtNLM"/>
    </source>
</evidence>
<dbReference type="Proteomes" id="UP001183809">
    <property type="component" value="Unassembled WGS sequence"/>
</dbReference>
<proteinExistence type="predicted"/>
<comment type="caution">
    <text evidence="1">The sequence shown here is derived from an EMBL/GenBank/DDBJ whole genome shotgun (WGS) entry which is preliminary data.</text>
</comment>
<sequence length="44" mass="4374">MSLTPLQLAYRVRDFSGCEGSDSGGDTGIGTDIGIGTGIGLDLG</sequence>
<gene>
    <name evidence="1" type="ORF">RM764_12140</name>
</gene>
<evidence type="ECO:0000313" key="2">
    <source>
        <dbReference type="Proteomes" id="UP001183809"/>
    </source>
</evidence>
<dbReference type="EMBL" id="JAVREY010000010">
    <property type="protein sequence ID" value="MDT0463759.1"/>
    <property type="molecule type" value="Genomic_DNA"/>
</dbReference>